<dbReference type="GO" id="GO:0006004">
    <property type="term" value="P:fucose metabolic process"/>
    <property type="evidence" value="ECO:0007669"/>
    <property type="project" value="TreeGrafter"/>
</dbReference>
<dbReference type="eggNOG" id="COG3669">
    <property type="taxonomic scope" value="Bacteria"/>
</dbReference>
<dbReference type="Gene3D" id="3.20.20.80">
    <property type="entry name" value="Glycosidases"/>
    <property type="match status" value="1"/>
</dbReference>
<dbReference type="InterPro" id="IPR000933">
    <property type="entry name" value="Glyco_hydro_29"/>
</dbReference>
<dbReference type="SUPFAM" id="SSF51445">
    <property type="entry name" value="(Trans)glycosidases"/>
    <property type="match status" value="1"/>
</dbReference>
<dbReference type="STRING" id="28115.HQ47_10325"/>
<dbReference type="AlphaFoldDB" id="A0A0A2E3Z8"/>
<proteinExistence type="inferred from homology"/>
<dbReference type="InterPro" id="IPR017853">
    <property type="entry name" value="GH"/>
</dbReference>
<dbReference type="EC" id="3.2.1.51" evidence="2"/>
<keyword evidence="3" id="KW-0732">Signal</keyword>
<dbReference type="Gene3D" id="2.60.120.260">
    <property type="entry name" value="Galactose-binding domain-like"/>
    <property type="match status" value="1"/>
</dbReference>
<dbReference type="GO" id="GO:0005764">
    <property type="term" value="C:lysosome"/>
    <property type="evidence" value="ECO:0007669"/>
    <property type="project" value="TreeGrafter"/>
</dbReference>
<keyword evidence="4 7" id="KW-0378">Hydrolase</keyword>
<evidence type="ECO:0000313" key="7">
    <source>
        <dbReference type="EMBL" id="KGN72327.1"/>
    </source>
</evidence>
<evidence type="ECO:0000256" key="4">
    <source>
        <dbReference type="ARBA" id="ARBA00022801"/>
    </source>
</evidence>
<dbReference type="SMART" id="SM00812">
    <property type="entry name" value="Alpha_L_fucos"/>
    <property type="match status" value="1"/>
</dbReference>
<evidence type="ECO:0000256" key="1">
    <source>
        <dbReference type="ARBA" id="ARBA00007951"/>
    </source>
</evidence>
<keyword evidence="5" id="KW-0326">Glycosidase</keyword>
<sequence length="702" mass="79830">MIGNKKNVAACMVFTLFLSACGTIKEHTHKAETAPAPVMPVPTRAQLAWHDMELYAFIHFGLNTFNDLEWGYGDTPASTFNPPHLHVEQWVTTLKAAGMKGVILTAKHHDGFCLWPTKTTDYSVKNSPWKNGRGDLVRELSDACRKHGLKFGLYLSPWDRHHAEYGREEYRTVFLEQIRELTSSYGTLFEYWFDGANGGTGWYGGTNESRQIDPQTYYRYHLGGELLRKNNPDIMIFGGTEPTIRWVGNERGVAGETNWNGYDYAREKHYTQAQWGMSDADQWLPAECDVSIRPGWFYHQREDHQVKSAAELVNLYYKSVGRGATLLLNCPIDLEGRIPREDSLSLMAFYRDISHRFTDNLIAGKAKVRISASAVRSKKFSAEKLTDGDNETFWATPDSVTAATVEVTFEQPVVINNIMLREYLPLGQRISRFSIDFERPDGSIVKDHITDSLTTIGHKRLLRFRRIEVKTFRLHIEESRGPVCLSELGAYRVDEPLIAPEVRIDANDSLLLFARDPDSELFYAIDRGVPVRYEHPVLLPDSARMVTAYARRIPGGKESKQTVKELGVSHRFMQIKEDLGAEVHRLFDGSGFSAFRLPDGVRRLTLCIRDRQGQPAAMAVNRLVYTPDQQRDARGHIQRYRVLSEGKILAEGEFQNIKNNPIPVEIPFSKAVRTDTIVFEVLKTVDDEPFCSIGDLELMRAD</sequence>
<dbReference type="GO" id="GO:0016139">
    <property type="term" value="P:glycoside catabolic process"/>
    <property type="evidence" value="ECO:0007669"/>
    <property type="project" value="TreeGrafter"/>
</dbReference>
<dbReference type="InterPro" id="IPR057739">
    <property type="entry name" value="Glyco_hydro_29_N"/>
</dbReference>
<comment type="similarity">
    <text evidence="1">Belongs to the glycosyl hydrolase 29 family.</text>
</comment>
<dbReference type="Proteomes" id="UP000030103">
    <property type="component" value="Unassembled WGS sequence"/>
</dbReference>
<dbReference type="PANTHER" id="PTHR10030">
    <property type="entry name" value="ALPHA-L-FUCOSIDASE"/>
    <property type="match status" value="1"/>
</dbReference>
<keyword evidence="8" id="KW-1185">Reference proteome</keyword>
<evidence type="ECO:0000259" key="6">
    <source>
        <dbReference type="Pfam" id="PF01120"/>
    </source>
</evidence>
<dbReference type="RefSeq" id="WP_036875254.1">
    <property type="nucleotide sequence ID" value="NZ_JRFA01000031.1"/>
</dbReference>
<accession>A0A0A2E3Z8</accession>
<dbReference type="PANTHER" id="PTHR10030:SF37">
    <property type="entry name" value="ALPHA-L-FUCOSIDASE-RELATED"/>
    <property type="match status" value="1"/>
</dbReference>
<dbReference type="Pfam" id="PF01120">
    <property type="entry name" value="Alpha_L_fucos"/>
    <property type="match status" value="1"/>
</dbReference>
<name>A0A0A2E3Z8_9PORP</name>
<feature type="domain" description="Glycoside hydrolase family 29 N-terminal" evidence="6">
    <location>
        <begin position="57"/>
        <end position="345"/>
    </location>
</feature>
<evidence type="ECO:0000256" key="2">
    <source>
        <dbReference type="ARBA" id="ARBA00012662"/>
    </source>
</evidence>
<reference evidence="7 8" key="1">
    <citation type="submission" date="2014-09" db="EMBL/GenBank/DDBJ databases">
        <title>Draft Genome Sequence of Porphyromonas macacae COT-192_OH2859.</title>
        <authorList>
            <person name="Wallis C."/>
            <person name="Deusch O."/>
            <person name="O'Flynn C."/>
            <person name="Davis I."/>
            <person name="Horsfall A."/>
            <person name="Kirkwood N."/>
            <person name="Harris S."/>
            <person name="Eisen J.A."/>
            <person name="Coil D.A."/>
            <person name="Darling A.E."/>
            <person name="Jospin G."/>
            <person name="Alexiev A."/>
        </authorList>
    </citation>
    <scope>NUCLEOTIDE SEQUENCE [LARGE SCALE GENOMIC DNA]</scope>
    <source>
        <strain evidence="8">COT-192 OH2859</strain>
    </source>
</reference>
<dbReference type="EMBL" id="JRFA01000031">
    <property type="protein sequence ID" value="KGN72327.1"/>
    <property type="molecule type" value="Genomic_DNA"/>
</dbReference>
<protein>
    <recommendedName>
        <fullName evidence="2">alpha-L-fucosidase</fullName>
        <ecNumber evidence="2">3.2.1.51</ecNumber>
    </recommendedName>
</protein>
<organism evidence="7 8">
    <name type="scientific">Porphyromonas macacae</name>
    <dbReference type="NCBI Taxonomy" id="28115"/>
    <lineage>
        <taxon>Bacteria</taxon>
        <taxon>Pseudomonadati</taxon>
        <taxon>Bacteroidota</taxon>
        <taxon>Bacteroidia</taxon>
        <taxon>Bacteroidales</taxon>
        <taxon>Porphyromonadaceae</taxon>
        <taxon>Porphyromonas</taxon>
    </lineage>
</organism>
<evidence type="ECO:0000313" key="8">
    <source>
        <dbReference type="Proteomes" id="UP000030103"/>
    </source>
</evidence>
<dbReference type="PROSITE" id="PS51257">
    <property type="entry name" value="PROKAR_LIPOPROTEIN"/>
    <property type="match status" value="1"/>
</dbReference>
<dbReference type="SUPFAM" id="SSF49785">
    <property type="entry name" value="Galactose-binding domain-like"/>
    <property type="match status" value="1"/>
</dbReference>
<evidence type="ECO:0000256" key="3">
    <source>
        <dbReference type="ARBA" id="ARBA00022729"/>
    </source>
</evidence>
<comment type="caution">
    <text evidence="7">The sequence shown here is derived from an EMBL/GenBank/DDBJ whole genome shotgun (WGS) entry which is preliminary data.</text>
</comment>
<dbReference type="InterPro" id="IPR008979">
    <property type="entry name" value="Galactose-bd-like_sf"/>
</dbReference>
<dbReference type="GO" id="GO:0004560">
    <property type="term" value="F:alpha-L-fucosidase activity"/>
    <property type="evidence" value="ECO:0007669"/>
    <property type="project" value="InterPro"/>
</dbReference>
<gene>
    <name evidence="7" type="ORF">HQ47_10325</name>
</gene>
<evidence type="ECO:0000256" key="5">
    <source>
        <dbReference type="ARBA" id="ARBA00023295"/>
    </source>
</evidence>